<organism evidence="2 3">
    <name type="scientific">Hafnia psychrotolerans</name>
    <dbReference type="NCBI Taxonomy" id="1477018"/>
    <lineage>
        <taxon>Bacteria</taxon>
        <taxon>Pseudomonadati</taxon>
        <taxon>Pseudomonadota</taxon>
        <taxon>Gammaproteobacteria</taxon>
        <taxon>Enterobacterales</taxon>
        <taxon>Hafniaceae</taxon>
        <taxon>Hafnia</taxon>
    </lineage>
</organism>
<proteinExistence type="predicted"/>
<evidence type="ECO:0000256" key="1">
    <source>
        <dbReference type="SAM" id="Phobius"/>
    </source>
</evidence>
<evidence type="ECO:0000313" key="3">
    <source>
        <dbReference type="Proteomes" id="UP000627464"/>
    </source>
</evidence>
<evidence type="ECO:0000313" key="2">
    <source>
        <dbReference type="EMBL" id="GGA55837.1"/>
    </source>
</evidence>
<dbReference type="EMBL" id="BMFZ01000010">
    <property type="protein sequence ID" value="GGA55837.1"/>
    <property type="molecule type" value="Genomic_DNA"/>
</dbReference>
<keyword evidence="3" id="KW-1185">Reference proteome</keyword>
<protein>
    <submittedName>
        <fullName evidence="2">Uncharacterized protein</fullName>
    </submittedName>
</protein>
<reference evidence="3" key="1">
    <citation type="journal article" date="2019" name="Int. J. Syst. Evol. Microbiol.">
        <title>The Global Catalogue of Microorganisms (GCM) 10K type strain sequencing project: providing services to taxonomists for standard genome sequencing and annotation.</title>
        <authorList>
            <consortium name="The Broad Institute Genomics Platform"/>
            <consortium name="The Broad Institute Genome Sequencing Center for Infectious Disease"/>
            <person name="Wu L."/>
            <person name="Ma J."/>
        </authorList>
    </citation>
    <scope>NUCLEOTIDE SEQUENCE [LARGE SCALE GENOMIC DNA]</scope>
    <source>
        <strain evidence="3">CGMCC 1.12806</strain>
    </source>
</reference>
<gene>
    <name evidence="2" type="ORF">GCM10011328_34090</name>
</gene>
<keyword evidence="1" id="KW-0812">Transmembrane</keyword>
<dbReference type="RefSeq" id="WP_188474741.1">
    <property type="nucleotide sequence ID" value="NZ_BMFZ01000010.1"/>
</dbReference>
<dbReference type="Proteomes" id="UP000627464">
    <property type="component" value="Unassembled WGS sequence"/>
</dbReference>
<accession>A0ABQ1H2R8</accession>
<sequence>MYEEVELKWVVSSNINFYTSVWGTVLFWLSIPVALLSYELGKTMFTGAMLLLGAQLLNNKISIGKWLN</sequence>
<name>A0ABQ1H2R8_9GAMM</name>
<feature type="transmembrane region" description="Helical" evidence="1">
    <location>
        <begin position="20"/>
        <end position="40"/>
    </location>
</feature>
<comment type="caution">
    <text evidence="2">The sequence shown here is derived from an EMBL/GenBank/DDBJ whole genome shotgun (WGS) entry which is preliminary data.</text>
</comment>
<keyword evidence="1" id="KW-1133">Transmembrane helix</keyword>
<keyword evidence="1" id="KW-0472">Membrane</keyword>